<dbReference type="Gramene" id="ESQ52384">
    <property type="protein sequence ID" value="ESQ52384"/>
    <property type="gene ID" value="EUTSA_v10017814mg"/>
</dbReference>
<dbReference type="eggNOG" id="ENOG502QUF7">
    <property type="taxonomic scope" value="Eukaryota"/>
</dbReference>
<evidence type="ECO:0000313" key="6">
    <source>
        <dbReference type="EMBL" id="ESQ52384.1"/>
    </source>
</evidence>
<evidence type="ECO:0000256" key="2">
    <source>
        <dbReference type="ARBA" id="ARBA00022692"/>
    </source>
</evidence>
<sequence length="281" mass="30728">MEYTTATFATALYNTLPAVTFILALIFKLERLKLRSIRSVGKVVGTAVTVGGAMVMTLVKGPVLNLFWTKEPSAQNTAGTDIHNSIKGAIFVTIGCFSYACFHILQAITLKIYPAELSLTALICLMGTIEGAIVALVMERGNLSAWTIGWDMKLLTVSYSGIVCSALGYYIGGVVMRTNGPMFVTAFKTLCMIAVAIMSSIIFSEQMYLGRVLDAAVICAGLYLEIWVKTKDYENPFTPQTEEESTQPKLKLIRNGKDSADHEVITFSKQCEKKRTVVETA</sequence>
<feature type="transmembrane region" description="Helical" evidence="5">
    <location>
        <begin position="157"/>
        <end position="176"/>
    </location>
</feature>
<evidence type="ECO:0000256" key="5">
    <source>
        <dbReference type="SAM" id="Phobius"/>
    </source>
</evidence>
<dbReference type="OMA" id="MNDEENH"/>
<reference evidence="6 7" key="1">
    <citation type="journal article" date="2013" name="Front. Plant Sci.">
        <title>The Reference Genome of the Halophytic Plant Eutrema salsugineum.</title>
        <authorList>
            <person name="Yang R."/>
            <person name="Jarvis D.E."/>
            <person name="Chen H."/>
            <person name="Beilstein M.A."/>
            <person name="Grimwood J."/>
            <person name="Jenkins J."/>
            <person name="Shu S."/>
            <person name="Prochnik S."/>
            <person name="Xin M."/>
            <person name="Ma C."/>
            <person name="Schmutz J."/>
            <person name="Wing R.A."/>
            <person name="Mitchell-Olds T."/>
            <person name="Schumaker K.S."/>
            <person name="Wang X."/>
        </authorList>
    </citation>
    <scope>NUCLEOTIDE SEQUENCE [LARGE SCALE GENOMIC DNA]</scope>
</reference>
<dbReference type="GO" id="GO:0022857">
    <property type="term" value="F:transmembrane transporter activity"/>
    <property type="evidence" value="ECO:0007669"/>
    <property type="project" value="InterPro"/>
</dbReference>
<evidence type="ECO:0008006" key="8">
    <source>
        <dbReference type="Google" id="ProtNLM"/>
    </source>
</evidence>
<evidence type="ECO:0000256" key="1">
    <source>
        <dbReference type="ARBA" id="ARBA00004141"/>
    </source>
</evidence>
<proteinExistence type="predicted"/>
<protein>
    <recommendedName>
        <fullName evidence="8">WAT1-related protein</fullName>
    </recommendedName>
</protein>
<dbReference type="OrthoDB" id="1728340at2759"/>
<feature type="transmembrane region" description="Helical" evidence="5">
    <location>
        <begin position="39"/>
        <end position="59"/>
    </location>
</feature>
<dbReference type="InterPro" id="IPR037185">
    <property type="entry name" value="EmrE-like"/>
</dbReference>
<feature type="transmembrane region" description="Helical" evidence="5">
    <location>
        <begin position="183"/>
        <end position="202"/>
    </location>
</feature>
<gene>
    <name evidence="6" type="ORF">EUTSA_v10017814mg</name>
</gene>
<dbReference type="SUPFAM" id="SSF103481">
    <property type="entry name" value="Multidrug resistance efflux transporter EmrE"/>
    <property type="match status" value="1"/>
</dbReference>
<evidence type="ECO:0000313" key="7">
    <source>
        <dbReference type="Proteomes" id="UP000030689"/>
    </source>
</evidence>
<name>V4M7U1_EUTSA</name>
<dbReference type="GO" id="GO:0016020">
    <property type="term" value="C:membrane"/>
    <property type="evidence" value="ECO:0007669"/>
    <property type="project" value="InterPro"/>
</dbReference>
<evidence type="ECO:0000256" key="3">
    <source>
        <dbReference type="ARBA" id="ARBA00022989"/>
    </source>
</evidence>
<feature type="transmembrane region" description="Helical" evidence="5">
    <location>
        <begin position="117"/>
        <end position="137"/>
    </location>
</feature>
<evidence type="ECO:0000256" key="4">
    <source>
        <dbReference type="ARBA" id="ARBA00023136"/>
    </source>
</evidence>
<keyword evidence="2 5" id="KW-0812">Transmembrane</keyword>
<keyword evidence="4 5" id="KW-0472">Membrane</keyword>
<dbReference type="AlphaFoldDB" id="V4M7U1"/>
<accession>V4M7U1</accession>
<keyword evidence="3 5" id="KW-1133">Transmembrane helix</keyword>
<dbReference type="InterPro" id="IPR030184">
    <property type="entry name" value="WAT1-related"/>
</dbReference>
<dbReference type="EMBL" id="KI517385">
    <property type="protein sequence ID" value="ESQ52384.1"/>
    <property type="molecule type" value="Genomic_DNA"/>
</dbReference>
<feature type="transmembrane region" description="Helical" evidence="5">
    <location>
        <begin position="86"/>
        <end position="105"/>
    </location>
</feature>
<dbReference type="Proteomes" id="UP000030689">
    <property type="component" value="Unassembled WGS sequence"/>
</dbReference>
<dbReference type="PANTHER" id="PTHR31218">
    <property type="entry name" value="WAT1-RELATED PROTEIN"/>
    <property type="match status" value="1"/>
</dbReference>
<keyword evidence="7" id="KW-1185">Reference proteome</keyword>
<dbReference type="KEGG" id="eus:EUTSA_v10017814mg"/>
<organism evidence="6 7">
    <name type="scientific">Eutrema salsugineum</name>
    <name type="common">Saltwater cress</name>
    <name type="synonym">Sisymbrium salsugineum</name>
    <dbReference type="NCBI Taxonomy" id="72664"/>
    <lineage>
        <taxon>Eukaryota</taxon>
        <taxon>Viridiplantae</taxon>
        <taxon>Streptophyta</taxon>
        <taxon>Embryophyta</taxon>
        <taxon>Tracheophyta</taxon>
        <taxon>Spermatophyta</taxon>
        <taxon>Magnoliopsida</taxon>
        <taxon>eudicotyledons</taxon>
        <taxon>Gunneridae</taxon>
        <taxon>Pentapetalae</taxon>
        <taxon>rosids</taxon>
        <taxon>malvids</taxon>
        <taxon>Brassicales</taxon>
        <taxon>Brassicaceae</taxon>
        <taxon>Eutremeae</taxon>
        <taxon>Eutrema</taxon>
    </lineage>
</organism>
<dbReference type="STRING" id="72664.V4M7U1"/>
<feature type="transmembrane region" description="Helical" evidence="5">
    <location>
        <begin position="6"/>
        <end position="27"/>
    </location>
</feature>
<comment type="subcellular location">
    <subcellularLocation>
        <location evidence="1">Membrane</location>
        <topology evidence="1">Multi-pass membrane protein</topology>
    </subcellularLocation>
</comment>